<evidence type="ECO:0000256" key="7">
    <source>
        <dbReference type="ARBA" id="ARBA00023016"/>
    </source>
</evidence>
<keyword evidence="4" id="KW-0255">Endonuclease</keyword>
<keyword evidence="6" id="KW-0694">RNA-binding</keyword>
<dbReference type="Gene3D" id="3.30.920.30">
    <property type="entry name" value="Hypothetical protein"/>
    <property type="match status" value="1"/>
</dbReference>
<evidence type="ECO:0000313" key="8">
    <source>
        <dbReference type="EMBL" id="CUR36031.1"/>
    </source>
</evidence>
<gene>
    <name evidence="8" type="ORF">PL921480141</name>
</gene>
<keyword evidence="2" id="KW-1277">Toxin-antitoxin system</keyword>
<organism evidence="8 9">
    <name type="scientific">Planktothrix tepida PCC 9214</name>
    <dbReference type="NCBI Taxonomy" id="671072"/>
    <lineage>
        <taxon>Bacteria</taxon>
        <taxon>Bacillati</taxon>
        <taxon>Cyanobacteriota</taxon>
        <taxon>Cyanophyceae</taxon>
        <taxon>Oscillatoriophycideae</taxon>
        <taxon>Oscillatoriales</taxon>
        <taxon>Microcoleaceae</taxon>
        <taxon>Planktothrix</taxon>
    </lineage>
</organism>
<proteinExistence type="inferred from homology"/>
<keyword evidence="5" id="KW-0378">Hydrolase</keyword>
<evidence type="ECO:0000256" key="6">
    <source>
        <dbReference type="ARBA" id="ARBA00022884"/>
    </source>
</evidence>
<dbReference type="GO" id="GO:0003729">
    <property type="term" value="F:mRNA binding"/>
    <property type="evidence" value="ECO:0007669"/>
    <property type="project" value="InterPro"/>
</dbReference>
<dbReference type="GO" id="GO:0016787">
    <property type="term" value="F:hydrolase activity"/>
    <property type="evidence" value="ECO:0007669"/>
    <property type="project" value="UniProtKB-KW"/>
</dbReference>
<dbReference type="SUPFAM" id="SSF54786">
    <property type="entry name" value="YcfA/nrd intein domain"/>
    <property type="match status" value="1"/>
</dbReference>
<evidence type="ECO:0000256" key="3">
    <source>
        <dbReference type="ARBA" id="ARBA00022722"/>
    </source>
</evidence>
<sequence>MGFFTKFAPPTCKQVKTALKNMGFEPQKQDGTSHEQWKKIVNGKLYKVTVDCPKAPFSKTLVKSMAAQAGVSKKVFLEYCFDKKLKDDPHQ</sequence>
<dbReference type="InterPro" id="IPR038570">
    <property type="entry name" value="HicA_sf"/>
</dbReference>
<dbReference type="Pfam" id="PF07927">
    <property type="entry name" value="HicA_toxin"/>
    <property type="match status" value="1"/>
</dbReference>
<dbReference type="STRING" id="671072.PL921480141"/>
<evidence type="ECO:0000313" key="9">
    <source>
        <dbReference type="Proteomes" id="UP000184315"/>
    </source>
</evidence>
<dbReference type="AlphaFoldDB" id="A0A1J1LUE7"/>
<accession>A0A1J1LUE7</accession>
<keyword evidence="9" id="KW-1185">Reference proteome</keyword>
<protein>
    <submittedName>
        <fullName evidence="8">YcfA family protein</fullName>
    </submittedName>
</protein>
<evidence type="ECO:0000256" key="1">
    <source>
        <dbReference type="ARBA" id="ARBA00006620"/>
    </source>
</evidence>
<dbReference type="GO" id="GO:0004519">
    <property type="term" value="F:endonuclease activity"/>
    <property type="evidence" value="ECO:0007669"/>
    <property type="project" value="UniProtKB-KW"/>
</dbReference>
<evidence type="ECO:0000256" key="4">
    <source>
        <dbReference type="ARBA" id="ARBA00022759"/>
    </source>
</evidence>
<keyword evidence="3" id="KW-0540">Nuclease</keyword>
<dbReference type="EMBL" id="CZDF01000188">
    <property type="protein sequence ID" value="CUR36031.1"/>
    <property type="molecule type" value="Genomic_DNA"/>
</dbReference>
<dbReference type="InterPro" id="IPR012933">
    <property type="entry name" value="HicA_mRNA_interferase"/>
</dbReference>
<name>A0A1J1LUE7_9CYAN</name>
<dbReference type="RefSeq" id="WP_072717156.1">
    <property type="nucleotide sequence ID" value="NZ_LN889764.1"/>
</dbReference>
<comment type="similarity">
    <text evidence="1">Belongs to the HicA mRNA interferase family.</text>
</comment>
<keyword evidence="7" id="KW-0346">Stress response</keyword>
<evidence type="ECO:0000256" key="5">
    <source>
        <dbReference type="ARBA" id="ARBA00022801"/>
    </source>
</evidence>
<reference evidence="9" key="1">
    <citation type="submission" date="2015-10" db="EMBL/GenBank/DDBJ databases">
        <authorList>
            <person name="Regsiter A."/>
            <person name="william w."/>
        </authorList>
    </citation>
    <scope>NUCLEOTIDE SEQUENCE [LARGE SCALE GENOMIC DNA]</scope>
</reference>
<dbReference type="Proteomes" id="UP000184315">
    <property type="component" value="Unassembled WGS sequence"/>
</dbReference>
<dbReference type="OrthoDB" id="9181824at2"/>
<evidence type="ECO:0000256" key="2">
    <source>
        <dbReference type="ARBA" id="ARBA00022649"/>
    </source>
</evidence>